<accession>K5XZI7</accession>
<proteinExistence type="predicted"/>
<name>K5XZI7_AGABU</name>
<dbReference type="KEGG" id="abp:AGABI1DRAFT98977"/>
<gene>
    <name evidence="1" type="ORF">AGABI1DRAFT_98977</name>
</gene>
<dbReference type="EMBL" id="JH971388">
    <property type="protein sequence ID" value="EKM80860.1"/>
    <property type="molecule type" value="Genomic_DNA"/>
</dbReference>
<dbReference type="InParanoid" id="K5XZI7"/>
<sequence length="59" mass="6417">MSGDGGEFAIHVLNQNKVTATAKIMKIVPLLCWVTFTGSMETFGLKEFREGVGVALLCR</sequence>
<evidence type="ECO:0000313" key="1">
    <source>
        <dbReference type="EMBL" id="EKM80860.1"/>
    </source>
</evidence>
<evidence type="ECO:0000313" key="2">
    <source>
        <dbReference type="Proteomes" id="UP000008493"/>
    </source>
</evidence>
<dbReference type="AlphaFoldDB" id="K5XZI7"/>
<dbReference type="HOGENOM" id="CLU_2960194_0_0_1"/>
<dbReference type="OMA" id="GGEFAIH"/>
<dbReference type="GeneID" id="18832984"/>
<keyword evidence="2" id="KW-1185">Reference proteome</keyword>
<dbReference type="Proteomes" id="UP000008493">
    <property type="component" value="Unassembled WGS sequence"/>
</dbReference>
<reference evidence="2" key="1">
    <citation type="journal article" date="2012" name="Proc. Natl. Acad. Sci. U.S.A.">
        <title>Genome sequence of the button mushroom Agaricus bisporus reveals mechanisms governing adaptation to a humic-rich ecological niche.</title>
        <authorList>
            <person name="Morin E."/>
            <person name="Kohler A."/>
            <person name="Baker A.R."/>
            <person name="Foulongne-Oriol M."/>
            <person name="Lombard V."/>
            <person name="Nagy L.G."/>
            <person name="Ohm R.A."/>
            <person name="Patyshakuliyeva A."/>
            <person name="Brun A."/>
            <person name="Aerts A.L."/>
            <person name="Bailey A.M."/>
            <person name="Billette C."/>
            <person name="Coutinho P.M."/>
            <person name="Deakin G."/>
            <person name="Doddapaneni H."/>
            <person name="Floudas D."/>
            <person name="Grimwood J."/>
            <person name="Hilden K."/>
            <person name="Kuees U."/>
            <person name="LaButti K.M."/>
            <person name="Lapidus A."/>
            <person name="Lindquist E.A."/>
            <person name="Lucas S.M."/>
            <person name="Murat C."/>
            <person name="Riley R.W."/>
            <person name="Salamov A.A."/>
            <person name="Schmutz J."/>
            <person name="Subramanian V."/>
            <person name="Woesten H.A.B."/>
            <person name="Xu J."/>
            <person name="Eastwood D.C."/>
            <person name="Foster G.D."/>
            <person name="Sonnenberg A.S."/>
            <person name="Cullen D."/>
            <person name="de Vries R.P."/>
            <person name="Lundell T."/>
            <person name="Hibbett D.S."/>
            <person name="Henrissat B."/>
            <person name="Burton K.S."/>
            <person name="Kerrigan R.W."/>
            <person name="Challen M.P."/>
            <person name="Grigoriev I.V."/>
            <person name="Martin F."/>
        </authorList>
    </citation>
    <scope>NUCLEOTIDE SEQUENCE [LARGE SCALE GENOMIC DNA]</scope>
    <source>
        <strain evidence="2">JB137-S8 / ATCC MYA-4627 / FGSC 10392</strain>
    </source>
</reference>
<protein>
    <submittedName>
        <fullName evidence="1">Uncharacterized protein</fullName>
    </submittedName>
</protein>
<dbReference type="RefSeq" id="XP_007328443.1">
    <property type="nucleotide sequence ID" value="XM_007328381.1"/>
</dbReference>
<organism evidence="1 2">
    <name type="scientific">Agaricus bisporus var. burnettii (strain JB137-S8 / ATCC MYA-4627 / FGSC 10392)</name>
    <name type="common">White button mushroom</name>
    <dbReference type="NCBI Taxonomy" id="597362"/>
    <lineage>
        <taxon>Eukaryota</taxon>
        <taxon>Fungi</taxon>
        <taxon>Dikarya</taxon>
        <taxon>Basidiomycota</taxon>
        <taxon>Agaricomycotina</taxon>
        <taxon>Agaricomycetes</taxon>
        <taxon>Agaricomycetidae</taxon>
        <taxon>Agaricales</taxon>
        <taxon>Agaricineae</taxon>
        <taxon>Agaricaceae</taxon>
        <taxon>Agaricus</taxon>
    </lineage>
</organism>